<sequence>MTLSGKSANTESDEAKIESIIFPKECIEYIMNRQGAKSSDPNLFSIVSILGQKFIEECLKKSIETTEDGRFVIRDENLRNMIKMENPSCAVNNDFNLFLIPNQRYKELLKE</sequence>
<dbReference type="Proteomes" id="UP000199752">
    <property type="component" value="Chromosome 3"/>
</dbReference>
<dbReference type="EMBL" id="LN877949">
    <property type="protein sequence ID" value="CUV05352.1"/>
    <property type="molecule type" value="Genomic_DNA"/>
</dbReference>
<dbReference type="VEuPathDB" id="CryptoDB:ChTU502y2012_416g0250"/>
<dbReference type="VEuPathDB" id="CryptoDB:CHUDEA3_4120"/>
<organism evidence="1">
    <name type="scientific">Cryptosporidium hominis</name>
    <dbReference type="NCBI Taxonomy" id="237895"/>
    <lineage>
        <taxon>Eukaryota</taxon>
        <taxon>Sar</taxon>
        <taxon>Alveolata</taxon>
        <taxon>Apicomplexa</taxon>
        <taxon>Conoidasida</taxon>
        <taxon>Coccidia</taxon>
        <taxon>Eucoccidiorida</taxon>
        <taxon>Eimeriorina</taxon>
        <taxon>Cryptosporidiidae</taxon>
        <taxon>Cryptosporidium</taxon>
    </lineage>
</organism>
<gene>
    <name evidence="1" type="ORF">CHUDEA3_4120</name>
</gene>
<evidence type="ECO:0000313" key="1">
    <source>
        <dbReference type="EMBL" id="CUV05352.1"/>
    </source>
</evidence>
<dbReference type="InterPro" id="IPR003923">
    <property type="entry name" value="TAF10"/>
</dbReference>
<reference evidence="1" key="1">
    <citation type="submission" date="2015-08" db="EMBL/GenBank/DDBJ databases">
        <authorList>
            <person name="Babu N.S."/>
            <person name="Beckwith C.J."/>
            <person name="Beseler K.G."/>
            <person name="Brison A."/>
            <person name="Carone J.V."/>
            <person name="Caskin T.P."/>
            <person name="Diamond M."/>
            <person name="Durham M.E."/>
            <person name="Foxe J.M."/>
            <person name="Go M."/>
            <person name="Henderson B.A."/>
            <person name="Jones I.B."/>
            <person name="McGettigan J.A."/>
            <person name="Micheletti S.J."/>
            <person name="Nasrallah M.E."/>
            <person name="Ortiz D."/>
            <person name="Piller C.R."/>
            <person name="Privatt S.R."/>
            <person name="Schneider S.L."/>
            <person name="Sharp S."/>
            <person name="Smith T.C."/>
            <person name="Stanton J.D."/>
            <person name="Ullery H.E."/>
            <person name="Wilson R.J."/>
            <person name="Serrano M.G."/>
            <person name="Buck G."/>
            <person name="Lee V."/>
            <person name="Wang Y."/>
            <person name="Carvalho R."/>
            <person name="Voegtly L."/>
            <person name="Shi R."/>
            <person name="Duckworth R."/>
            <person name="Johnson A."/>
            <person name="Loviza R."/>
            <person name="Walstead R."/>
            <person name="Shah Z."/>
            <person name="Kiflezghi M."/>
            <person name="Wade K."/>
            <person name="Ball S.L."/>
            <person name="Bradley K.W."/>
            <person name="Asai D.J."/>
            <person name="Bowman C.A."/>
            <person name="Russell D.A."/>
            <person name="Pope W.H."/>
            <person name="Jacobs-Sera D."/>
            <person name="Hendrix R.W."/>
            <person name="Hatfull G.F."/>
        </authorList>
    </citation>
    <scope>NUCLEOTIDE SEQUENCE [LARGE SCALE GENOMIC DNA]</scope>
</reference>
<protein>
    <recommendedName>
        <fullName evidence="2">Transcription initiation factor TFIID subunit 12 domain-containing protein</fullName>
    </recommendedName>
</protein>
<accession>A0A0S4TEP8</accession>
<dbReference type="VEuPathDB" id="CryptoDB:GY17_00003808"/>
<dbReference type="Pfam" id="PF03540">
    <property type="entry name" value="TAF10"/>
    <property type="match status" value="1"/>
</dbReference>
<dbReference type="GO" id="GO:0005634">
    <property type="term" value="C:nucleus"/>
    <property type="evidence" value="ECO:0007669"/>
    <property type="project" value="InterPro"/>
</dbReference>
<name>A0A0S4TEP8_CRYHO</name>
<proteinExistence type="predicted"/>
<evidence type="ECO:0008006" key="2">
    <source>
        <dbReference type="Google" id="ProtNLM"/>
    </source>
</evidence>
<dbReference type="AlphaFoldDB" id="A0A0S4TEP8"/>
<dbReference type="GO" id="GO:0006352">
    <property type="term" value="P:DNA-templated transcription initiation"/>
    <property type="evidence" value="ECO:0007669"/>
    <property type="project" value="InterPro"/>
</dbReference>
<dbReference type="OrthoDB" id="336936at2759"/>
<dbReference type="VEuPathDB" id="CryptoDB:Chro.30463"/>